<dbReference type="EMBL" id="JACSQL010000004">
    <property type="protein sequence ID" value="MBD7968699.1"/>
    <property type="molecule type" value="Genomic_DNA"/>
</dbReference>
<gene>
    <name evidence="2" type="ORF">H9647_11555</name>
</gene>
<comment type="caution">
    <text evidence="2">The sequence shown here is derived from an EMBL/GenBank/DDBJ whole genome shotgun (WGS) entry which is preliminary data.</text>
</comment>
<evidence type="ECO:0000313" key="2">
    <source>
        <dbReference type="EMBL" id="MBD7968699.1"/>
    </source>
</evidence>
<feature type="chain" id="PRO_5045754452" description="DUF4367 domain-containing protein" evidence="1">
    <location>
        <begin position="27"/>
        <end position="203"/>
    </location>
</feature>
<dbReference type="Proteomes" id="UP000608071">
    <property type="component" value="Unassembled WGS sequence"/>
</dbReference>
<evidence type="ECO:0008006" key="4">
    <source>
        <dbReference type="Google" id="ProtNLM"/>
    </source>
</evidence>
<accession>A0ABR8T064</accession>
<organism evidence="2 3">
    <name type="scientific">Paenibacillus gallinarum</name>
    <dbReference type="NCBI Taxonomy" id="2762232"/>
    <lineage>
        <taxon>Bacteria</taxon>
        <taxon>Bacillati</taxon>
        <taxon>Bacillota</taxon>
        <taxon>Bacilli</taxon>
        <taxon>Bacillales</taxon>
        <taxon>Paenibacillaceae</taxon>
        <taxon>Paenibacillus</taxon>
    </lineage>
</organism>
<evidence type="ECO:0000313" key="3">
    <source>
        <dbReference type="Proteomes" id="UP000608071"/>
    </source>
</evidence>
<feature type="signal peptide" evidence="1">
    <location>
        <begin position="1"/>
        <end position="26"/>
    </location>
</feature>
<keyword evidence="1" id="KW-0732">Signal</keyword>
<sequence>MKKKILSTSLAAALLLGGVYTFNAYASDETITKTTTSEVKQTSDVSADYSYTTTPLLEADHAGNHIPLDLVNKPLSSNTISKAVVSEISENPIVDLNALATDYGNEVQTRVDYKLKSGSEIQIFQNDIQGTPESTVEMFKNSDLYASSEIYVEEINGHKAVIVDGEPRKVVNLVSNDHLYVIFSVDLDVSADYLKEVAKQIIE</sequence>
<protein>
    <recommendedName>
        <fullName evidence="4">DUF4367 domain-containing protein</fullName>
    </recommendedName>
</protein>
<keyword evidence="3" id="KW-1185">Reference proteome</keyword>
<reference evidence="2 3" key="1">
    <citation type="submission" date="2020-08" db="EMBL/GenBank/DDBJ databases">
        <title>A Genomic Blueprint of the Chicken Gut Microbiome.</title>
        <authorList>
            <person name="Gilroy R."/>
            <person name="Ravi A."/>
            <person name="Getino M."/>
            <person name="Pursley I."/>
            <person name="Horton D.L."/>
            <person name="Alikhan N.-F."/>
            <person name="Baker D."/>
            <person name="Gharbi K."/>
            <person name="Hall N."/>
            <person name="Watson M."/>
            <person name="Adriaenssens E.M."/>
            <person name="Foster-Nyarko E."/>
            <person name="Jarju S."/>
            <person name="Secka A."/>
            <person name="Antonio M."/>
            <person name="Oren A."/>
            <person name="Chaudhuri R."/>
            <person name="La Ragione R.M."/>
            <person name="Hildebrand F."/>
            <person name="Pallen M.J."/>
        </authorList>
    </citation>
    <scope>NUCLEOTIDE SEQUENCE [LARGE SCALE GENOMIC DNA]</scope>
    <source>
        <strain evidence="2 3">Sa2BVA9</strain>
    </source>
</reference>
<dbReference type="RefSeq" id="WP_160034995.1">
    <property type="nucleotide sequence ID" value="NZ_JACSQL010000004.1"/>
</dbReference>
<proteinExistence type="predicted"/>
<name>A0ABR8T064_9BACL</name>
<evidence type="ECO:0000256" key="1">
    <source>
        <dbReference type="SAM" id="SignalP"/>
    </source>
</evidence>